<evidence type="ECO:0000256" key="1">
    <source>
        <dbReference type="SAM" id="Coils"/>
    </source>
</evidence>
<reference evidence="4 5" key="1">
    <citation type="journal article" date="2016" name="Nat. Commun.">
        <title>Thousands of microbial genomes shed light on interconnected biogeochemical processes in an aquifer system.</title>
        <authorList>
            <person name="Anantharaman K."/>
            <person name="Brown C.T."/>
            <person name="Hug L.A."/>
            <person name="Sharon I."/>
            <person name="Castelle C.J."/>
            <person name="Probst A.J."/>
            <person name="Thomas B.C."/>
            <person name="Singh A."/>
            <person name="Wilkins M.J."/>
            <person name="Karaoz U."/>
            <person name="Brodie E.L."/>
            <person name="Williams K.H."/>
            <person name="Hubbard S.S."/>
            <person name="Banfield J.F."/>
        </authorList>
    </citation>
    <scope>NUCLEOTIDE SEQUENCE [LARGE SCALE GENOMIC DNA]</scope>
</reference>
<keyword evidence="1" id="KW-0175">Coiled coil</keyword>
<dbReference type="Proteomes" id="UP000179136">
    <property type="component" value="Unassembled WGS sequence"/>
</dbReference>
<dbReference type="AlphaFoldDB" id="A0A1F6FLI5"/>
<evidence type="ECO:0000256" key="2">
    <source>
        <dbReference type="SAM" id="MobiDB-lite"/>
    </source>
</evidence>
<dbReference type="STRING" id="1798561.A3B87_02545"/>
<comment type="caution">
    <text evidence="4">The sequence shown here is derived from an EMBL/GenBank/DDBJ whole genome shotgun (WGS) entry which is preliminary data.</text>
</comment>
<feature type="transmembrane region" description="Helical" evidence="3">
    <location>
        <begin position="148"/>
        <end position="169"/>
    </location>
</feature>
<organism evidence="4 5">
    <name type="scientific">Candidatus Kuenenbacteria bacterium RIFCSPHIGHO2_02_FULL_39_13</name>
    <dbReference type="NCBI Taxonomy" id="1798561"/>
    <lineage>
        <taxon>Bacteria</taxon>
        <taxon>Candidatus Kueneniibacteriota</taxon>
    </lineage>
</organism>
<protein>
    <submittedName>
        <fullName evidence="4">Uncharacterized protein</fullName>
    </submittedName>
</protein>
<accession>A0A1F6FLI5</accession>
<proteinExistence type="predicted"/>
<keyword evidence="3" id="KW-0472">Membrane</keyword>
<keyword evidence="3" id="KW-0812">Transmembrane</keyword>
<sequence>MFESIDHLPKSTKASLPDESKEKKINLLPEDLRLDKNDKLKIKQLKKDTHFNYSQDGKRMQSLLNKLINAVKSKFARPPQAPFIMSLKKNVHPGAAQKHISHIIQDKNQALEATKLKEQKAGSQKNEDELNVNLLPKREHFLTDKQMLYSYLFIIIIGFLTVISPYVFYRTKVSQYEKDIVLLAEQNRQIEEQKNDVQDKIKNYGELLVKMNKLFVLFNGHIYWSRFFPTLEKHTVANLYFTSLDVDDEYHIDLQARALTLRDIAEQLVVFKNNVDYGKVTVQSININKDEATNEVSSVEAAFAFELNKKVIYQD</sequence>
<evidence type="ECO:0000313" key="4">
    <source>
        <dbReference type="EMBL" id="OGG86686.1"/>
    </source>
</evidence>
<evidence type="ECO:0000313" key="5">
    <source>
        <dbReference type="Proteomes" id="UP000179136"/>
    </source>
</evidence>
<dbReference type="EMBL" id="MFMW01000029">
    <property type="protein sequence ID" value="OGG86686.1"/>
    <property type="molecule type" value="Genomic_DNA"/>
</dbReference>
<keyword evidence="3" id="KW-1133">Transmembrane helix</keyword>
<gene>
    <name evidence="4" type="ORF">A3B87_02545</name>
</gene>
<evidence type="ECO:0000256" key="3">
    <source>
        <dbReference type="SAM" id="Phobius"/>
    </source>
</evidence>
<feature type="coiled-coil region" evidence="1">
    <location>
        <begin position="173"/>
        <end position="207"/>
    </location>
</feature>
<name>A0A1F6FLI5_9BACT</name>
<feature type="region of interest" description="Disordered" evidence="2">
    <location>
        <begin position="1"/>
        <end position="22"/>
    </location>
</feature>